<dbReference type="EMBL" id="CP072135">
    <property type="protein sequence ID" value="QTH73058.1"/>
    <property type="molecule type" value="Genomic_DNA"/>
</dbReference>
<reference evidence="1" key="1">
    <citation type="submission" date="2021-03" db="EMBL/GenBank/DDBJ databases">
        <title>Complete Genome of Pseudoalteromonas xiamenensis STKMTI.2, a new potential marine bacterium producing anti-Vibrio compounds.</title>
        <authorList>
            <person name="Handayani D.P."/>
            <person name="Isnansetyo A."/>
            <person name="Istiqomah I."/>
            <person name="Jumina J."/>
        </authorList>
    </citation>
    <scope>NUCLEOTIDE SEQUENCE</scope>
    <source>
        <strain evidence="1">STKMTI.2</strain>
        <plasmid evidence="1">unnamed5</plasmid>
    </source>
</reference>
<dbReference type="KEGG" id="pxi:J5O05_19775"/>
<accession>A0A975HME9</accession>
<geneLocation type="plasmid" evidence="1 2">
    <name>unnamed5</name>
</geneLocation>
<proteinExistence type="predicted"/>
<evidence type="ECO:0000313" key="2">
    <source>
        <dbReference type="Proteomes" id="UP000664904"/>
    </source>
</evidence>
<keyword evidence="1" id="KW-0614">Plasmid</keyword>
<gene>
    <name evidence="1" type="ORF">J5O05_19775</name>
</gene>
<evidence type="ECO:0000313" key="1">
    <source>
        <dbReference type="EMBL" id="QTH73058.1"/>
    </source>
</evidence>
<name>A0A975HME9_9GAMM</name>
<dbReference type="AlphaFoldDB" id="A0A975HME9"/>
<sequence>MNQFSTSITYDETTKLVMMTLRGKISAQDVISVYKIANEYAKSHDCTKVLIDVIELEHQFAAIDIVNIMPSVAHYLNGLVVARVVGFKGFMHDLFLQKAKRFDVVAENFDCFKQAKQWLGSISSPTLAN</sequence>
<dbReference type="Proteomes" id="UP000664904">
    <property type="component" value="Plasmid unnamed5"/>
</dbReference>
<organism evidence="1 2">
    <name type="scientific">Pseudoalteromonas xiamenensis</name>
    <dbReference type="NCBI Taxonomy" id="882626"/>
    <lineage>
        <taxon>Bacteria</taxon>
        <taxon>Pseudomonadati</taxon>
        <taxon>Pseudomonadota</taxon>
        <taxon>Gammaproteobacteria</taxon>
        <taxon>Alteromonadales</taxon>
        <taxon>Pseudoalteromonadaceae</taxon>
        <taxon>Pseudoalteromonas</taxon>
    </lineage>
</organism>
<protein>
    <submittedName>
        <fullName evidence="1">Uncharacterized protein</fullName>
    </submittedName>
</protein>
<keyword evidence="2" id="KW-1185">Reference proteome</keyword>
<dbReference type="RefSeq" id="WP_208844677.1">
    <property type="nucleotide sequence ID" value="NZ_CP072135.1"/>
</dbReference>